<evidence type="ECO:0000313" key="2">
    <source>
        <dbReference type="Proteomes" id="UP000053841"/>
    </source>
</evidence>
<dbReference type="OrthoDB" id="4387771at2759"/>
<organism evidence="1 2">
    <name type="scientific">Cochliobolus carbonum (strain 26-R-13)</name>
    <name type="common">Maize leaf spot fungus</name>
    <name type="synonym">Bipolaris zeicola</name>
    <dbReference type="NCBI Taxonomy" id="930089"/>
    <lineage>
        <taxon>Eukaryota</taxon>
        <taxon>Fungi</taxon>
        <taxon>Dikarya</taxon>
        <taxon>Ascomycota</taxon>
        <taxon>Pezizomycotina</taxon>
        <taxon>Dothideomycetes</taxon>
        <taxon>Pleosporomycetidae</taxon>
        <taxon>Pleosporales</taxon>
        <taxon>Pleosporineae</taxon>
        <taxon>Pleosporaceae</taxon>
        <taxon>Bipolaris</taxon>
    </lineage>
</organism>
<dbReference type="EMBL" id="KI964929">
    <property type="protein sequence ID" value="EUC27438.1"/>
    <property type="molecule type" value="Genomic_DNA"/>
</dbReference>
<dbReference type="KEGG" id="bze:COCCADRAFT_41840"/>
<evidence type="ECO:0000313" key="1">
    <source>
        <dbReference type="EMBL" id="EUC27438.1"/>
    </source>
</evidence>
<reference evidence="1 2" key="1">
    <citation type="journal article" date="2013" name="PLoS Genet.">
        <title>Comparative genome structure, secondary metabolite, and effector coding capacity across Cochliobolus pathogens.</title>
        <authorList>
            <person name="Condon B.J."/>
            <person name="Leng Y."/>
            <person name="Wu D."/>
            <person name="Bushley K.E."/>
            <person name="Ohm R.A."/>
            <person name="Otillar R."/>
            <person name="Martin J."/>
            <person name="Schackwitz W."/>
            <person name="Grimwood J."/>
            <person name="MohdZainudin N."/>
            <person name="Xue C."/>
            <person name="Wang R."/>
            <person name="Manning V.A."/>
            <person name="Dhillon B."/>
            <person name="Tu Z.J."/>
            <person name="Steffenson B.J."/>
            <person name="Salamov A."/>
            <person name="Sun H."/>
            <person name="Lowry S."/>
            <person name="LaButti K."/>
            <person name="Han J."/>
            <person name="Copeland A."/>
            <person name="Lindquist E."/>
            <person name="Barry K."/>
            <person name="Schmutz J."/>
            <person name="Baker S.E."/>
            <person name="Ciuffetti L.M."/>
            <person name="Grigoriev I.V."/>
            <person name="Zhong S."/>
            <person name="Turgeon B.G."/>
        </authorList>
    </citation>
    <scope>NUCLEOTIDE SEQUENCE [LARGE SCALE GENOMIC DNA]</scope>
    <source>
        <strain evidence="1 2">26-R-13</strain>
    </source>
</reference>
<dbReference type="AlphaFoldDB" id="W6XPI6"/>
<gene>
    <name evidence="1" type="ORF">COCCADRAFT_41840</name>
</gene>
<accession>W6XPI6</accession>
<name>W6XPI6_COCC2</name>
<proteinExistence type="predicted"/>
<dbReference type="GeneID" id="19149577"/>
<sequence length="110" mass="12141">MAKVIDMFKEKVLALPKVASKFTASAMPSFNSASMPATTTWPKKKLNVVVQINKEAKSPALVKIVNKFSSHYKMATEMFDTGVVDKQGELKRVLDSLCAQAKEQVKKHGN</sequence>
<dbReference type="Proteomes" id="UP000053841">
    <property type="component" value="Unassembled WGS sequence"/>
</dbReference>
<dbReference type="RefSeq" id="XP_007718260.1">
    <property type="nucleotide sequence ID" value="XM_007720070.1"/>
</dbReference>
<keyword evidence="2" id="KW-1185">Reference proteome</keyword>
<dbReference type="HOGENOM" id="CLU_130543_0_0_1"/>
<protein>
    <submittedName>
        <fullName evidence="1">Uncharacterized protein</fullName>
    </submittedName>
</protein>